<evidence type="ECO:0008006" key="3">
    <source>
        <dbReference type="Google" id="ProtNLM"/>
    </source>
</evidence>
<dbReference type="Proteomes" id="UP000216035">
    <property type="component" value="Unassembled WGS sequence"/>
</dbReference>
<dbReference type="InterPro" id="IPR036913">
    <property type="entry name" value="YegP-like_sf"/>
</dbReference>
<dbReference type="Gene3D" id="2.30.29.80">
    <property type="match status" value="1"/>
</dbReference>
<organism evidence="1 2">
    <name type="scientific">Flavobacterium aurantiibacter</name>
    <dbReference type="NCBI Taxonomy" id="2023067"/>
    <lineage>
        <taxon>Bacteria</taxon>
        <taxon>Pseudomonadati</taxon>
        <taxon>Bacteroidota</taxon>
        <taxon>Flavobacteriia</taxon>
        <taxon>Flavobacteriales</taxon>
        <taxon>Flavobacteriaceae</taxon>
        <taxon>Flavobacterium</taxon>
    </lineage>
</organism>
<dbReference type="AlphaFoldDB" id="A0A255ZTP0"/>
<keyword evidence="2" id="KW-1185">Reference proteome</keyword>
<comment type="caution">
    <text evidence="1">The sequence shown here is derived from an EMBL/GenBank/DDBJ whole genome shotgun (WGS) entry which is preliminary data.</text>
</comment>
<accession>A0A255ZTP0</accession>
<evidence type="ECO:0000313" key="2">
    <source>
        <dbReference type="Proteomes" id="UP000216035"/>
    </source>
</evidence>
<sequence length="121" mass="13883">MFYKLFILGVFSIYRSKDGQYRFCFNSRKGKPLFTSSKFELRFECEDAVRVLQEAVGLLTFETTKNSDGSVTLVCQFATFLVKSRKFTTAFRQQKAVDELKRTAAKAEILDFSSALDVFPD</sequence>
<gene>
    <name evidence="1" type="ORF">CHX27_07295</name>
</gene>
<evidence type="ECO:0000313" key="1">
    <source>
        <dbReference type="EMBL" id="OYQ44806.1"/>
    </source>
</evidence>
<dbReference type="EMBL" id="NOXX01000189">
    <property type="protein sequence ID" value="OYQ44806.1"/>
    <property type="molecule type" value="Genomic_DNA"/>
</dbReference>
<name>A0A255ZTP0_9FLAO</name>
<protein>
    <recommendedName>
        <fullName evidence="3">DUF1508 domain-containing protein</fullName>
    </recommendedName>
</protein>
<reference evidence="1 2" key="1">
    <citation type="submission" date="2017-07" db="EMBL/GenBank/DDBJ databases">
        <title>Flavobacterium cyanobacteriorum sp. nov., isolated from cyanobacterial aggregates in a eutrophic lake.</title>
        <authorList>
            <person name="Cai H."/>
        </authorList>
    </citation>
    <scope>NUCLEOTIDE SEQUENCE [LARGE SCALE GENOMIC DNA]</scope>
    <source>
        <strain evidence="1 2">TH167</strain>
    </source>
</reference>
<proteinExistence type="predicted"/>
<dbReference type="SUPFAM" id="SSF160113">
    <property type="entry name" value="YegP-like"/>
    <property type="match status" value="1"/>
</dbReference>